<keyword evidence="4" id="KW-0732">Signal</keyword>
<evidence type="ECO:0000256" key="4">
    <source>
        <dbReference type="ARBA" id="ARBA00022729"/>
    </source>
</evidence>
<evidence type="ECO:0000313" key="13">
    <source>
        <dbReference type="Proteomes" id="UP000800036"/>
    </source>
</evidence>
<dbReference type="PANTHER" id="PTHR22762:SF133">
    <property type="entry name" value="P-TYPE DOMAIN-CONTAINING PROTEIN"/>
    <property type="match status" value="1"/>
</dbReference>
<keyword evidence="5 8" id="KW-0378">Hydrolase</keyword>
<evidence type="ECO:0000259" key="10">
    <source>
        <dbReference type="Pfam" id="PF01055"/>
    </source>
</evidence>
<comment type="similarity">
    <text evidence="2 8">Belongs to the glycosyl hydrolase 31 family.</text>
</comment>
<keyword evidence="13" id="KW-1185">Reference proteome</keyword>
<evidence type="ECO:0000256" key="2">
    <source>
        <dbReference type="ARBA" id="ARBA00007806"/>
    </source>
</evidence>
<gene>
    <name evidence="12" type="ORF">BU23DRAFT_639650</name>
</gene>
<dbReference type="GO" id="GO:0030246">
    <property type="term" value="F:carbohydrate binding"/>
    <property type="evidence" value="ECO:0007669"/>
    <property type="project" value="InterPro"/>
</dbReference>
<feature type="domain" description="Glycosyl hydrolase family 31 C-terminal" evidence="11">
    <location>
        <begin position="683"/>
        <end position="732"/>
    </location>
</feature>
<dbReference type="GO" id="GO:0005975">
    <property type="term" value="P:carbohydrate metabolic process"/>
    <property type="evidence" value="ECO:0007669"/>
    <property type="project" value="InterPro"/>
</dbReference>
<evidence type="ECO:0000259" key="11">
    <source>
        <dbReference type="Pfam" id="PF21365"/>
    </source>
</evidence>
<dbReference type="Gene3D" id="3.20.20.80">
    <property type="entry name" value="Glycosidases"/>
    <property type="match status" value="2"/>
</dbReference>
<dbReference type="InterPro" id="IPR048395">
    <property type="entry name" value="Glyco_hydro_31_C"/>
</dbReference>
<sequence length="874" mass="98035">MVRWTRMKLEGVKRVLLGAETARGLNGDDGRGLPWLQSVQCCHTGHGFTADLTITRPNCHAFGNDIADLLLEVQYQTKERLNLRIYPKHIAPVNSSWFILPDHVVDQPKWDRQTDPDSSNLCLEWSNDPTFQFRVKRKSTGEELFSTYGHVIVYVNQFLELVTNMVAGYNLYGLAENIYDFRLGNNYTQTFYAVDAGHPVDRNAYGVFPFYQEIRYHHESASTAHGVYGRNDLYLAHGQEWLLREKIVTYHTLGGSSDFYFLSGQKEDGSSSALTTISQFQSGCVGLSAMQMYWTFGFHQLEVIDGYCQVNISLECFWNDLDIYVLYRDWTNNHVTFPVPEFTEWIEALHANEQYYVPIIDSNIYVSNPTNDSDYYPPYENGAGRWTNEMVTWHSKTPFDGIWIDLSEAASFCAGSCGNGRLDENPVHPQFLLPGDLLTFDFNYPEGFNITNATEASSAPSASASQSSALSTSPILPIPTTTTQGRIEPTPSVRNLNFPPYVINNVQAGHALSKSSIAPNATHNDQYNTTEYEMHNLFGLQISNATYHSLLELFPGRRPFTVGRSVSAGSGKTTAHWGGDYTSTWGSMFLSISQALTMMMSGIPMFGPDTCGFTRNTDFQLCSRWMEIGAFFPFYRNHNVKATIGQEAYRCSSVAEASRRAMAVRYNILTYMYTLFYHAHTKGETVMRALAWEFPDNTSLRETFNQFLLGPSILVTPVLQPNVDYVNGVFPGIGQGENVTLSAPLEHINVHPKLTTGATRRTPYSLLVATGDLYLDDGESLVPNATHLVKFTYANNSLSFSSEGSYRASQPLASITIAGLKTEPADISLEYGDRHCNTKHLITGYNDGVLKVANMDQFTPEGAFQEDLKLELKF</sequence>
<dbReference type="EMBL" id="ML976679">
    <property type="protein sequence ID" value="KAF1973746.1"/>
    <property type="molecule type" value="Genomic_DNA"/>
</dbReference>
<dbReference type="InterPro" id="IPR013780">
    <property type="entry name" value="Glyco_hydro_b"/>
</dbReference>
<organism evidence="12 13">
    <name type="scientific">Bimuria novae-zelandiae CBS 107.79</name>
    <dbReference type="NCBI Taxonomy" id="1447943"/>
    <lineage>
        <taxon>Eukaryota</taxon>
        <taxon>Fungi</taxon>
        <taxon>Dikarya</taxon>
        <taxon>Ascomycota</taxon>
        <taxon>Pezizomycotina</taxon>
        <taxon>Dothideomycetes</taxon>
        <taxon>Pleosporomycetidae</taxon>
        <taxon>Pleosporales</taxon>
        <taxon>Massarineae</taxon>
        <taxon>Didymosphaeriaceae</taxon>
        <taxon>Bimuria</taxon>
    </lineage>
</organism>
<accession>A0A6A5VFD7</accession>
<evidence type="ECO:0000256" key="6">
    <source>
        <dbReference type="ARBA" id="ARBA00023180"/>
    </source>
</evidence>
<feature type="domain" description="Glycoside hydrolase family 31 TIM barrel" evidence="10">
    <location>
        <begin position="289"/>
        <end position="675"/>
    </location>
</feature>
<evidence type="ECO:0000256" key="1">
    <source>
        <dbReference type="ARBA" id="ARBA00001657"/>
    </source>
</evidence>
<dbReference type="OrthoDB" id="5839090at2759"/>
<feature type="compositionally biased region" description="Low complexity" evidence="9">
    <location>
        <begin position="459"/>
        <end position="483"/>
    </location>
</feature>
<dbReference type="GO" id="GO:0004558">
    <property type="term" value="F:alpha-1,4-glucosidase activity"/>
    <property type="evidence" value="ECO:0007669"/>
    <property type="project" value="UniProtKB-EC"/>
</dbReference>
<dbReference type="InterPro" id="IPR011013">
    <property type="entry name" value="Gal_mutarotase_sf_dom"/>
</dbReference>
<keyword evidence="7 8" id="KW-0326">Glycosidase</keyword>
<evidence type="ECO:0000256" key="7">
    <source>
        <dbReference type="ARBA" id="ARBA00023295"/>
    </source>
</evidence>
<dbReference type="InterPro" id="IPR000322">
    <property type="entry name" value="Glyco_hydro_31_TIM"/>
</dbReference>
<evidence type="ECO:0000256" key="5">
    <source>
        <dbReference type="ARBA" id="ARBA00022801"/>
    </source>
</evidence>
<dbReference type="SUPFAM" id="SSF51445">
    <property type="entry name" value="(Trans)glycosidases"/>
    <property type="match status" value="1"/>
</dbReference>
<evidence type="ECO:0000256" key="9">
    <source>
        <dbReference type="SAM" id="MobiDB-lite"/>
    </source>
</evidence>
<dbReference type="Pfam" id="PF01055">
    <property type="entry name" value="Glyco_hydro_31_2nd"/>
    <property type="match status" value="1"/>
</dbReference>
<dbReference type="SUPFAM" id="SSF51011">
    <property type="entry name" value="Glycosyl hydrolase domain"/>
    <property type="match status" value="1"/>
</dbReference>
<proteinExistence type="inferred from homology"/>
<dbReference type="SUPFAM" id="SSF74650">
    <property type="entry name" value="Galactose mutarotase-like"/>
    <property type="match status" value="1"/>
</dbReference>
<dbReference type="Proteomes" id="UP000800036">
    <property type="component" value="Unassembled WGS sequence"/>
</dbReference>
<dbReference type="EC" id="3.2.1.20" evidence="3"/>
<dbReference type="AlphaFoldDB" id="A0A6A5VFD7"/>
<comment type="catalytic activity">
    <reaction evidence="1">
        <text>Hydrolysis of terminal, non-reducing (1-&gt;4)-linked alpha-D-glucose residues with release of alpha-D-glucose.</text>
        <dbReference type="EC" id="3.2.1.20"/>
    </reaction>
</comment>
<reference evidence="12" key="1">
    <citation type="journal article" date="2020" name="Stud. Mycol.">
        <title>101 Dothideomycetes genomes: a test case for predicting lifestyles and emergence of pathogens.</title>
        <authorList>
            <person name="Haridas S."/>
            <person name="Albert R."/>
            <person name="Binder M."/>
            <person name="Bloem J."/>
            <person name="Labutti K."/>
            <person name="Salamov A."/>
            <person name="Andreopoulos B."/>
            <person name="Baker S."/>
            <person name="Barry K."/>
            <person name="Bills G."/>
            <person name="Bluhm B."/>
            <person name="Cannon C."/>
            <person name="Castanera R."/>
            <person name="Culley D."/>
            <person name="Daum C."/>
            <person name="Ezra D."/>
            <person name="Gonzalez J."/>
            <person name="Henrissat B."/>
            <person name="Kuo A."/>
            <person name="Liang C."/>
            <person name="Lipzen A."/>
            <person name="Lutzoni F."/>
            <person name="Magnuson J."/>
            <person name="Mondo S."/>
            <person name="Nolan M."/>
            <person name="Ohm R."/>
            <person name="Pangilinan J."/>
            <person name="Park H.-J."/>
            <person name="Ramirez L."/>
            <person name="Alfaro M."/>
            <person name="Sun H."/>
            <person name="Tritt A."/>
            <person name="Yoshinaga Y."/>
            <person name="Zwiers L.-H."/>
            <person name="Turgeon B."/>
            <person name="Goodwin S."/>
            <person name="Spatafora J."/>
            <person name="Crous P."/>
            <person name="Grigoriev I."/>
        </authorList>
    </citation>
    <scope>NUCLEOTIDE SEQUENCE</scope>
    <source>
        <strain evidence="12">CBS 107.79</strain>
    </source>
</reference>
<name>A0A6A5VFD7_9PLEO</name>
<dbReference type="InterPro" id="IPR017853">
    <property type="entry name" value="GH"/>
</dbReference>
<dbReference type="Gene3D" id="2.60.40.1760">
    <property type="entry name" value="glycosyl hydrolase (family 31)"/>
    <property type="match status" value="1"/>
</dbReference>
<protein>
    <recommendedName>
        <fullName evidence="3">alpha-glucosidase</fullName>
        <ecNumber evidence="3">3.2.1.20</ecNumber>
    </recommendedName>
</protein>
<evidence type="ECO:0000256" key="3">
    <source>
        <dbReference type="ARBA" id="ARBA00012741"/>
    </source>
</evidence>
<dbReference type="Gene3D" id="2.60.40.1180">
    <property type="entry name" value="Golgi alpha-mannosidase II"/>
    <property type="match status" value="2"/>
</dbReference>
<evidence type="ECO:0000313" key="12">
    <source>
        <dbReference type="EMBL" id="KAF1973746.1"/>
    </source>
</evidence>
<feature type="region of interest" description="Disordered" evidence="9">
    <location>
        <begin position="459"/>
        <end position="492"/>
    </location>
</feature>
<keyword evidence="6" id="KW-0325">Glycoprotein</keyword>
<evidence type="ECO:0000256" key="8">
    <source>
        <dbReference type="RuleBase" id="RU361185"/>
    </source>
</evidence>
<dbReference type="Pfam" id="PF21365">
    <property type="entry name" value="Glyco_hydro_31_3rd"/>
    <property type="match status" value="1"/>
</dbReference>
<dbReference type="InterPro" id="IPR030459">
    <property type="entry name" value="Glyco_hydro_31_CS"/>
</dbReference>
<dbReference type="PANTHER" id="PTHR22762">
    <property type="entry name" value="ALPHA-GLUCOSIDASE"/>
    <property type="match status" value="1"/>
</dbReference>
<dbReference type="PROSITE" id="PS00707">
    <property type="entry name" value="GLYCOSYL_HYDROL_F31_2"/>
    <property type="match status" value="1"/>
</dbReference>